<evidence type="ECO:0000313" key="2">
    <source>
        <dbReference type="Proteomes" id="UP000814140"/>
    </source>
</evidence>
<reference evidence="1" key="2">
    <citation type="journal article" date="2022" name="New Phytol.">
        <title>Evolutionary transition to the ectomycorrhizal habit in the genomes of a hyperdiverse lineage of mushroom-forming fungi.</title>
        <authorList>
            <person name="Looney B."/>
            <person name="Miyauchi S."/>
            <person name="Morin E."/>
            <person name="Drula E."/>
            <person name="Courty P.E."/>
            <person name="Kohler A."/>
            <person name="Kuo A."/>
            <person name="LaButti K."/>
            <person name="Pangilinan J."/>
            <person name="Lipzen A."/>
            <person name="Riley R."/>
            <person name="Andreopoulos W."/>
            <person name="He G."/>
            <person name="Johnson J."/>
            <person name="Nolan M."/>
            <person name="Tritt A."/>
            <person name="Barry K.W."/>
            <person name="Grigoriev I.V."/>
            <person name="Nagy L.G."/>
            <person name="Hibbett D."/>
            <person name="Henrissat B."/>
            <person name="Matheny P.B."/>
            <person name="Labbe J."/>
            <person name="Martin F.M."/>
        </authorList>
    </citation>
    <scope>NUCLEOTIDE SEQUENCE</scope>
    <source>
        <strain evidence="1">HHB10654</strain>
    </source>
</reference>
<organism evidence="1 2">
    <name type="scientific">Artomyces pyxidatus</name>
    <dbReference type="NCBI Taxonomy" id="48021"/>
    <lineage>
        <taxon>Eukaryota</taxon>
        <taxon>Fungi</taxon>
        <taxon>Dikarya</taxon>
        <taxon>Basidiomycota</taxon>
        <taxon>Agaricomycotina</taxon>
        <taxon>Agaricomycetes</taxon>
        <taxon>Russulales</taxon>
        <taxon>Auriscalpiaceae</taxon>
        <taxon>Artomyces</taxon>
    </lineage>
</organism>
<reference evidence="1" key="1">
    <citation type="submission" date="2021-03" db="EMBL/GenBank/DDBJ databases">
        <authorList>
            <consortium name="DOE Joint Genome Institute"/>
            <person name="Ahrendt S."/>
            <person name="Looney B.P."/>
            <person name="Miyauchi S."/>
            <person name="Morin E."/>
            <person name="Drula E."/>
            <person name="Courty P.E."/>
            <person name="Chicoki N."/>
            <person name="Fauchery L."/>
            <person name="Kohler A."/>
            <person name="Kuo A."/>
            <person name="Labutti K."/>
            <person name="Pangilinan J."/>
            <person name="Lipzen A."/>
            <person name="Riley R."/>
            <person name="Andreopoulos W."/>
            <person name="He G."/>
            <person name="Johnson J."/>
            <person name="Barry K.W."/>
            <person name="Grigoriev I.V."/>
            <person name="Nagy L."/>
            <person name="Hibbett D."/>
            <person name="Henrissat B."/>
            <person name="Matheny P.B."/>
            <person name="Labbe J."/>
            <person name="Martin F."/>
        </authorList>
    </citation>
    <scope>NUCLEOTIDE SEQUENCE</scope>
    <source>
        <strain evidence="1">HHB10654</strain>
    </source>
</reference>
<protein>
    <submittedName>
        <fullName evidence="1">Uncharacterized protein</fullName>
    </submittedName>
</protein>
<evidence type="ECO:0000313" key="1">
    <source>
        <dbReference type="EMBL" id="KAI0063817.1"/>
    </source>
</evidence>
<name>A0ACB8T5R1_9AGAM</name>
<comment type="caution">
    <text evidence="1">The sequence shown here is derived from an EMBL/GenBank/DDBJ whole genome shotgun (WGS) entry which is preliminary data.</text>
</comment>
<keyword evidence="2" id="KW-1185">Reference proteome</keyword>
<dbReference type="Proteomes" id="UP000814140">
    <property type="component" value="Unassembled WGS sequence"/>
</dbReference>
<sequence>MLGYDAIPMGTTPLHPPDDAVPPSSASRSLRGAGSGAVSIIARSAVQPESVRIPLHPGPRPLLPRRNSTPADFSPAFVRSYSQDVRRGARAHGATRRRLAFWFSDAHVPAPPASEPGKYKVLRAIDGFARCGRPLDNSLPVPARGKMRAQSGAAREIGPRACAVCVGAFSRREGICSLSLCFAACGARLYGVCRFFCAA</sequence>
<gene>
    <name evidence="1" type="ORF">BV25DRAFT_365017</name>
</gene>
<dbReference type="EMBL" id="MU277201">
    <property type="protein sequence ID" value="KAI0063817.1"/>
    <property type="molecule type" value="Genomic_DNA"/>
</dbReference>
<accession>A0ACB8T5R1</accession>
<proteinExistence type="predicted"/>